<proteinExistence type="predicted"/>
<dbReference type="Gene3D" id="3.20.20.80">
    <property type="entry name" value="Glycosidases"/>
    <property type="match status" value="1"/>
</dbReference>
<reference evidence="7 8" key="1">
    <citation type="journal article" date="2016" name="Front. Microbiol.">
        <title>Genomic Resource of Rice Seed Associated Bacteria.</title>
        <authorList>
            <person name="Midha S."/>
            <person name="Bansal K."/>
            <person name="Sharma S."/>
            <person name="Kumar N."/>
            <person name="Patil P.P."/>
            <person name="Chaudhry V."/>
            <person name="Patil P.B."/>
        </authorList>
    </citation>
    <scope>NUCLEOTIDE SEQUENCE [LARGE SCALE GENOMIC DNA]</scope>
    <source>
        <strain evidence="7 8">NS355</strain>
    </source>
</reference>
<dbReference type="RefSeq" id="WP_058745412.1">
    <property type="nucleotide sequence ID" value="NZ_LDTF01000043.1"/>
</dbReference>
<keyword evidence="5" id="KW-0732">Signal</keyword>
<feature type="signal peptide" evidence="5">
    <location>
        <begin position="1"/>
        <end position="27"/>
    </location>
</feature>
<evidence type="ECO:0000259" key="6">
    <source>
        <dbReference type="Pfam" id="PF26410"/>
    </source>
</evidence>
<evidence type="ECO:0000313" key="7">
    <source>
        <dbReference type="EMBL" id="KTT98463.1"/>
    </source>
</evidence>
<evidence type="ECO:0000256" key="1">
    <source>
        <dbReference type="ARBA" id="ARBA00001678"/>
    </source>
</evidence>
<dbReference type="InterPro" id="IPR001547">
    <property type="entry name" value="Glyco_hydro_5"/>
</dbReference>
<feature type="chain" id="PRO_5007548906" description="mannan endo-1,4-beta-mannosidase" evidence="5">
    <location>
        <begin position="28"/>
        <end position="448"/>
    </location>
</feature>
<dbReference type="PATRIC" id="fig|172044.3.peg.1752"/>
<name>A0A147IT52_9SPHN</name>
<dbReference type="InterPro" id="IPR045053">
    <property type="entry name" value="MAN-like"/>
</dbReference>
<organism evidence="7 8">
    <name type="scientific">Sphingomonas yabuuchiae</name>
    <dbReference type="NCBI Taxonomy" id="172044"/>
    <lineage>
        <taxon>Bacteria</taxon>
        <taxon>Pseudomonadati</taxon>
        <taxon>Pseudomonadota</taxon>
        <taxon>Alphaproteobacteria</taxon>
        <taxon>Sphingomonadales</taxon>
        <taxon>Sphingomonadaceae</taxon>
        <taxon>Sphingomonas</taxon>
    </lineage>
</organism>
<dbReference type="PROSITE" id="PS51318">
    <property type="entry name" value="TAT"/>
    <property type="match status" value="1"/>
</dbReference>
<accession>A0A147IT52</accession>
<dbReference type="AlphaFoldDB" id="A0A147IT52"/>
<evidence type="ECO:0000256" key="3">
    <source>
        <dbReference type="ARBA" id="ARBA00022801"/>
    </source>
</evidence>
<dbReference type="PANTHER" id="PTHR31451">
    <property type="match status" value="1"/>
</dbReference>
<dbReference type="Proteomes" id="UP000073923">
    <property type="component" value="Unassembled WGS sequence"/>
</dbReference>
<dbReference type="GO" id="GO:0000272">
    <property type="term" value="P:polysaccharide catabolic process"/>
    <property type="evidence" value="ECO:0007669"/>
    <property type="project" value="InterPro"/>
</dbReference>
<comment type="caution">
    <text evidence="7">The sequence shown here is derived from an EMBL/GenBank/DDBJ whole genome shotgun (WGS) entry which is preliminary data.</text>
</comment>
<keyword evidence="3" id="KW-0378">Hydrolase</keyword>
<keyword evidence="4" id="KW-0326">Glycosidase</keyword>
<evidence type="ECO:0000256" key="5">
    <source>
        <dbReference type="SAM" id="SignalP"/>
    </source>
</evidence>
<dbReference type="PANTHER" id="PTHR31451:SF40">
    <property type="entry name" value="GLYCOSIDE HYDROLASE FAMILY 5 DOMAIN-CONTAINING PROTEIN"/>
    <property type="match status" value="1"/>
</dbReference>
<dbReference type="InterPro" id="IPR006311">
    <property type="entry name" value="TAT_signal"/>
</dbReference>
<dbReference type="SUPFAM" id="SSF51445">
    <property type="entry name" value="(Trans)glycosidases"/>
    <property type="match status" value="1"/>
</dbReference>
<gene>
    <name evidence="7" type="ORF">NS355_09100</name>
</gene>
<protein>
    <recommendedName>
        <fullName evidence="2">mannan endo-1,4-beta-mannosidase</fullName>
        <ecNumber evidence="2">3.2.1.78</ecNumber>
    </recommendedName>
</protein>
<dbReference type="Pfam" id="PF26410">
    <property type="entry name" value="GH5_mannosidase"/>
    <property type="match status" value="1"/>
</dbReference>
<sequence>MTKAMDRRGFLGTAGLLAGAASVPALASDAKAGERAFVRRDGMRLMIGDDVYRFAGANIWYAAYLGADAPYGDRARLGRELDALAAMGVTNLRILASAEEGPLRNSIKPGFRTATTINQTLLAGLDYALAEMAKRDMRAVLYLTNFWEWSGGMMTYLSYVNGGTYINANDPAHPWPAFANFNAQFYGNARAKAMYDDWIRTVVSRTNSVTGKPYAADPTIMAWQLSNEPRPAGDAAHADLDQFYGWVRDSAKLIKSLDPHHLVCTGSEGLKGALEQPGIVLAEHGIPEIDYLTAHIWPNNWDWVKQTDLANTYKRGETLTQDYIAKHVGYARQLGKPLIIEEFGYPRDGGSNDPKVATTFKDRFYGLIYAAALRDMQSGGPIAGTNFWAWNGEARAQHPDYRFRDGDGQYMGDPPHEPQGWYGIFTGDTTVRLVAEHAKAIARLPKTR</sequence>
<dbReference type="EMBL" id="LDTF01000043">
    <property type="protein sequence ID" value="KTT98463.1"/>
    <property type="molecule type" value="Genomic_DNA"/>
</dbReference>
<evidence type="ECO:0000256" key="2">
    <source>
        <dbReference type="ARBA" id="ARBA00012706"/>
    </source>
</evidence>
<feature type="domain" description="Glycoside hydrolase family 5" evidence="6">
    <location>
        <begin position="36"/>
        <end position="444"/>
    </location>
</feature>
<dbReference type="GO" id="GO:0016985">
    <property type="term" value="F:mannan endo-1,4-beta-mannosidase activity"/>
    <property type="evidence" value="ECO:0007669"/>
    <property type="project" value="TreeGrafter"/>
</dbReference>
<dbReference type="OrthoDB" id="9801493at2"/>
<evidence type="ECO:0000313" key="8">
    <source>
        <dbReference type="Proteomes" id="UP000073923"/>
    </source>
</evidence>
<dbReference type="EC" id="3.2.1.78" evidence="2"/>
<comment type="catalytic activity">
    <reaction evidence="1">
        <text>Random hydrolysis of (1-&gt;4)-beta-D-mannosidic linkages in mannans, galactomannans and glucomannans.</text>
        <dbReference type="EC" id="3.2.1.78"/>
    </reaction>
</comment>
<evidence type="ECO:0000256" key="4">
    <source>
        <dbReference type="ARBA" id="ARBA00023295"/>
    </source>
</evidence>
<dbReference type="InterPro" id="IPR017853">
    <property type="entry name" value="GH"/>
</dbReference>